<proteinExistence type="predicted"/>
<accession>A0A2T3Z136</accession>
<name>A0A2T3Z136_TRIA4</name>
<reference evidence="1 2" key="1">
    <citation type="submission" date="2016-07" db="EMBL/GenBank/DDBJ databases">
        <title>Multiple horizontal gene transfer events from other fungi enriched the ability of initially mycotrophic Trichoderma (Ascomycota) to feed on dead plant biomass.</title>
        <authorList>
            <consortium name="DOE Joint Genome Institute"/>
            <person name="Aerts A."/>
            <person name="Atanasova L."/>
            <person name="Chenthamara K."/>
            <person name="Zhang J."/>
            <person name="Grujic M."/>
            <person name="Henrissat B."/>
            <person name="Kuo A."/>
            <person name="Salamov A."/>
            <person name="Lipzen A."/>
            <person name="Labutti K."/>
            <person name="Barry K."/>
            <person name="Miao Y."/>
            <person name="Rahimi M.J."/>
            <person name="Shen Q."/>
            <person name="Grigoriev I.V."/>
            <person name="Kubicek C.P."/>
            <person name="Druzhinina I.S."/>
        </authorList>
    </citation>
    <scope>NUCLEOTIDE SEQUENCE [LARGE SCALE GENOMIC DNA]</scope>
    <source>
        <strain evidence="1 2">CBS 433.97</strain>
    </source>
</reference>
<dbReference type="AlphaFoldDB" id="A0A2T3Z136"/>
<keyword evidence="2" id="KW-1185">Reference proteome</keyword>
<protein>
    <submittedName>
        <fullName evidence="1">Uncharacterized protein</fullName>
    </submittedName>
</protein>
<organism evidence="1 2">
    <name type="scientific">Trichoderma asperellum (strain ATCC 204424 / CBS 433.97 / NBRC 101777)</name>
    <dbReference type="NCBI Taxonomy" id="1042311"/>
    <lineage>
        <taxon>Eukaryota</taxon>
        <taxon>Fungi</taxon>
        <taxon>Dikarya</taxon>
        <taxon>Ascomycota</taxon>
        <taxon>Pezizomycotina</taxon>
        <taxon>Sordariomycetes</taxon>
        <taxon>Hypocreomycetidae</taxon>
        <taxon>Hypocreales</taxon>
        <taxon>Hypocreaceae</taxon>
        <taxon>Trichoderma</taxon>
    </lineage>
</organism>
<sequence length="157" mass="17017">MATTATVGRTTTLAFTEIDNLEPHTKRSGSIPLFHDTCPSSGRTIRADPQWPQIESPTAYGVETEEAQGQGRLAGSSLNPYSSSTMGEHMSMLRLRVSTAIRHERGKHDLNAPLFGSPGCIVLAPSGFPSFGYCLDTFPTDVKNLGRRTGRFTKECA</sequence>
<dbReference type="Proteomes" id="UP000240493">
    <property type="component" value="Unassembled WGS sequence"/>
</dbReference>
<gene>
    <name evidence="1" type="ORF">M441DRAFT_59794</name>
</gene>
<dbReference type="EMBL" id="KZ679265">
    <property type="protein sequence ID" value="PTB38516.1"/>
    <property type="molecule type" value="Genomic_DNA"/>
</dbReference>
<evidence type="ECO:0000313" key="2">
    <source>
        <dbReference type="Proteomes" id="UP000240493"/>
    </source>
</evidence>
<evidence type="ECO:0000313" key="1">
    <source>
        <dbReference type="EMBL" id="PTB38516.1"/>
    </source>
</evidence>